<dbReference type="Proteomes" id="UP000002033">
    <property type="component" value="Chromosome"/>
</dbReference>
<sequence>MRRFSLIDFHYSFHAERARGSQIGMNASLLLDLGQIWLEAFTAR</sequence>
<dbReference type="EMBL" id="CP002083">
    <property type="protein sequence ID" value="ADJ23080.1"/>
    <property type="molecule type" value="Genomic_DNA"/>
</dbReference>
<reference evidence="2" key="1">
    <citation type="journal article" date="2011" name="J. Bacteriol.">
        <title>Genome sequences of eight morphologically diverse alphaproteobacteria.</title>
        <authorList>
            <consortium name="US DOE Joint Genome Institute"/>
            <person name="Brown P.J."/>
            <person name="Kysela D.T."/>
            <person name="Buechlein A."/>
            <person name="Hemmerich C."/>
            <person name="Brun Y.V."/>
        </authorList>
    </citation>
    <scope>NUCLEOTIDE SEQUENCE [LARGE SCALE GENOMIC DNA]</scope>
    <source>
        <strain evidence="2">ATCC 51888 / DSM 1869 / NCIB 11706 / TK 0415</strain>
    </source>
</reference>
<evidence type="ECO:0000313" key="2">
    <source>
        <dbReference type="Proteomes" id="UP000002033"/>
    </source>
</evidence>
<protein>
    <submittedName>
        <fullName evidence="1">Uncharacterized protein</fullName>
    </submittedName>
</protein>
<evidence type="ECO:0000313" key="1">
    <source>
        <dbReference type="EMBL" id="ADJ23080.1"/>
    </source>
</evidence>
<dbReference type="STRING" id="582899.Hden_1268"/>
<dbReference type="AlphaFoldDB" id="D8JWG7"/>
<organism evidence="1 2">
    <name type="scientific">Hyphomicrobium denitrificans (strain ATCC 51888 / DSM 1869 / NCIMB 11706 / TK 0415)</name>
    <dbReference type="NCBI Taxonomy" id="582899"/>
    <lineage>
        <taxon>Bacteria</taxon>
        <taxon>Pseudomonadati</taxon>
        <taxon>Pseudomonadota</taxon>
        <taxon>Alphaproteobacteria</taxon>
        <taxon>Hyphomicrobiales</taxon>
        <taxon>Hyphomicrobiaceae</taxon>
        <taxon>Hyphomicrobium</taxon>
    </lineage>
</organism>
<name>D8JWG7_HYPDA</name>
<dbReference type="HOGENOM" id="CLU_3217281_0_0_5"/>
<keyword evidence="2" id="KW-1185">Reference proteome</keyword>
<gene>
    <name evidence="1" type="ordered locus">Hden_1268</name>
</gene>
<dbReference type="KEGG" id="hdn:Hden_1268"/>
<proteinExistence type="predicted"/>
<accession>D8JWG7</accession>